<evidence type="ECO:0000256" key="5">
    <source>
        <dbReference type="ARBA" id="ARBA00023242"/>
    </source>
</evidence>
<keyword evidence="5" id="KW-0539">Nucleus</keyword>
<dbReference type="AlphaFoldDB" id="A0A9W8HVN4"/>
<evidence type="ECO:0000259" key="7">
    <source>
        <dbReference type="Pfam" id="PF00899"/>
    </source>
</evidence>
<comment type="caution">
    <text evidence="8">The sequence shown here is derived from an EMBL/GenBank/DDBJ whole genome shotgun (WGS) entry which is preliminary data.</text>
</comment>
<evidence type="ECO:0000313" key="9">
    <source>
        <dbReference type="Proteomes" id="UP001140094"/>
    </source>
</evidence>
<dbReference type="InterPro" id="IPR045886">
    <property type="entry name" value="ThiF/MoeB/HesA"/>
</dbReference>
<keyword evidence="8" id="KW-0436">Ligase</keyword>
<dbReference type="Gene3D" id="3.40.50.720">
    <property type="entry name" value="NAD(P)-binding Rossmann-like Domain"/>
    <property type="match status" value="1"/>
</dbReference>
<dbReference type="GO" id="GO:0019948">
    <property type="term" value="F:SUMO activating enzyme activity"/>
    <property type="evidence" value="ECO:0007669"/>
    <property type="project" value="TreeGrafter"/>
</dbReference>
<dbReference type="GO" id="GO:0004839">
    <property type="term" value="F:ubiquitin activating enzyme activity"/>
    <property type="evidence" value="ECO:0007669"/>
    <property type="project" value="UniProtKB-EC"/>
</dbReference>
<comment type="similarity">
    <text evidence="3">Belongs to the ubiquitin-activating E1 family.</text>
</comment>
<dbReference type="InterPro" id="IPR000011">
    <property type="entry name" value="UBQ/SUMO-activ_enz_E1-like"/>
</dbReference>
<dbReference type="Proteomes" id="UP001140094">
    <property type="component" value="Unassembled WGS sequence"/>
</dbReference>
<dbReference type="InterPro" id="IPR035985">
    <property type="entry name" value="Ubiquitin-activating_enz"/>
</dbReference>
<dbReference type="PANTHER" id="PTHR10953:SF162">
    <property type="entry name" value="SUMO-ACTIVATING ENZYME SUBUNIT 1"/>
    <property type="match status" value="1"/>
</dbReference>
<dbReference type="PRINTS" id="PR01849">
    <property type="entry name" value="UBIQUITINACT"/>
</dbReference>
<dbReference type="Pfam" id="PF00899">
    <property type="entry name" value="ThiF"/>
    <property type="match status" value="1"/>
</dbReference>
<evidence type="ECO:0000313" key="8">
    <source>
        <dbReference type="EMBL" id="KAJ2795104.1"/>
    </source>
</evidence>
<keyword evidence="4" id="KW-0833">Ubl conjugation pathway</keyword>
<protein>
    <recommendedName>
        <fullName evidence="6">Ubiquitin-like 1-activating enzyme E1A</fullName>
    </recommendedName>
</protein>
<keyword evidence="9" id="KW-1185">Reference proteome</keyword>
<dbReference type="GO" id="GO:0031510">
    <property type="term" value="C:SUMO activating enzyme complex"/>
    <property type="evidence" value="ECO:0007669"/>
    <property type="project" value="TreeGrafter"/>
</dbReference>
<accession>A0A9W8HVN4</accession>
<dbReference type="EMBL" id="JANBUO010002299">
    <property type="protein sequence ID" value="KAJ2795104.1"/>
    <property type="molecule type" value="Genomic_DNA"/>
</dbReference>
<dbReference type="InterPro" id="IPR000594">
    <property type="entry name" value="ThiF_NAD_FAD-bd"/>
</dbReference>
<name>A0A9W8HVN4_9FUNG</name>
<evidence type="ECO:0000256" key="6">
    <source>
        <dbReference type="ARBA" id="ARBA00044354"/>
    </source>
</evidence>
<proteinExistence type="inferred from homology"/>
<organism evidence="8 9">
    <name type="scientific">Coemansia guatemalensis</name>
    <dbReference type="NCBI Taxonomy" id="2761395"/>
    <lineage>
        <taxon>Eukaryota</taxon>
        <taxon>Fungi</taxon>
        <taxon>Fungi incertae sedis</taxon>
        <taxon>Zoopagomycota</taxon>
        <taxon>Kickxellomycotina</taxon>
        <taxon>Kickxellomycetes</taxon>
        <taxon>Kickxellales</taxon>
        <taxon>Kickxellaceae</taxon>
        <taxon>Coemansia</taxon>
    </lineage>
</organism>
<dbReference type="OrthoDB" id="10252231at2759"/>
<evidence type="ECO:0000256" key="1">
    <source>
        <dbReference type="ARBA" id="ARBA00004123"/>
    </source>
</evidence>
<sequence>MGGISKEEVALYDRQIRLWGMEAQSRLRTASLCFIGVKALTLEACKNLVLAGVGHITLCDGGSVKEEDLEVQYYFQPEDLGQAKDKVLAERLKMLNPLVDIQANSKLSDKDANLDKFDVVVAVGGRQCSPVQLNGLCRTAKATRFVAADSFGAFGYIFADCLDEHEYMEEVKSVGGGEASNSESKHQKLAAAYKPLSQSILAKPEAINTQRLLRKYPPLVFICQ</sequence>
<comment type="subcellular location">
    <subcellularLocation>
        <location evidence="1">Nucleus</location>
    </subcellularLocation>
</comment>
<feature type="non-terminal residue" evidence="8">
    <location>
        <position position="224"/>
    </location>
</feature>
<reference evidence="8" key="1">
    <citation type="submission" date="2022-07" db="EMBL/GenBank/DDBJ databases">
        <title>Phylogenomic reconstructions and comparative analyses of Kickxellomycotina fungi.</title>
        <authorList>
            <person name="Reynolds N.K."/>
            <person name="Stajich J.E."/>
            <person name="Barry K."/>
            <person name="Grigoriev I.V."/>
            <person name="Crous P."/>
            <person name="Smith M.E."/>
        </authorList>
    </citation>
    <scope>NUCLEOTIDE SEQUENCE</scope>
    <source>
        <strain evidence="8">NRRL 1565</strain>
    </source>
</reference>
<dbReference type="GO" id="GO:0005737">
    <property type="term" value="C:cytoplasm"/>
    <property type="evidence" value="ECO:0007669"/>
    <property type="project" value="TreeGrafter"/>
</dbReference>
<evidence type="ECO:0000256" key="2">
    <source>
        <dbReference type="ARBA" id="ARBA00004718"/>
    </source>
</evidence>
<evidence type="ECO:0000256" key="4">
    <source>
        <dbReference type="ARBA" id="ARBA00022786"/>
    </source>
</evidence>
<dbReference type="SUPFAM" id="SSF69572">
    <property type="entry name" value="Activating enzymes of the ubiquitin-like proteins"/>
    <property type="match status" value="1"/>
</dbReference>
<gene>
    <name evidence="8" type="primary">AOS1</name>
    <name evidence="8" type="ORF">H4R20_005992</name>
</gene>
<feature type="domain" description="THIF-type NAD/FAD binding fold" evidence="7">
    <location>
        <begin position="12"/>
        <end position="122"/>
    </location>
</feature>
<evidence type="ECO:0000256" key="3">
    <source>
        <dbReference type="ARBA" id="ARBA00005673"/>
    </source>
</evidence>
<comment type="pathway">
    <text evidence="2">Protein modification; protein sumoylation.</text>
</comment>
<dbReference type="GO" id="GO:0016925">
    <property type="term" value="P:protein sumoylation"/>
    <property type="evidence" value="ECO:0007669"/>
    <property type="project" value="TreeGrafter"/>
</dbReference>
<dbReference type="PANTHER" id="PTHR10953">
    <property type="entry name" value="UBIQUITIN-ACTIVATING ENZYME E1"/>
    <property type="match status" value="1"/>
</dbReference>